<proteinExistence type="predicted"/>
<dbReference type="PROSITE" id="PS51257">
    <property type="entry name" value="PROKAR_LIPOPROTEIN"/>
    <property type="match status" value="1"/>
</dbReference>
<keyword evidence="2" id="KW-0677">Repeat</keyword>
<feature type="signal peptide" evidence="3">
    <location>
        <begin position="1"/>
        <end position="21"/>
    </location>
</feature>
<feature type="domain" description="DUF6242" evidence="5">
    <location>
        <begin position="136"/>
        <end position="488"/>
    </location>
</feature>
<dbReference type="Gene3D" id="2.120.10.80">
    <property type="entry name" value="Kelch-type beta propeller"/>
    <property type="match status" value="1"/>
</dbReference>
<dbReference type="InterPro" id="IPR058667">
    <property type="entry name" value="DUF6242_C"/>
</dbReference>
<dbReference type="Gene3D" id="2.60.40.2340">
    <property type="match status" value="1"/>
</dbReference>
<dbReference type="Pfam" id="PF19755">
    <property type="entry name" value="DUF6242"/>
    <property type="match status" value="1"/>
</dbReference>
<reference evidence="6 7" key="1">
    <citation type="submission" date="2017-05" db="EMBL/GenBank/DDBJ databases">
        <authorList>
            <person name="Varghese N."/>
            <person name="Submissions S."/>
        </authorList>
    </citation>
    <scope>NUCLEOTIDE SEQUENCE [LARGE SCALE GENOMIC DNA]</scope>
    <source>
        <strain evidence="6 7">DSM 27040</strain>
    </source>
</reference>
<evidence type="ECO:0000259" key="5">
    <source>
        <dbReference type="Pfam" id="PF25852"/>
    </source>
</evidence>
<feature type="domain" description="DUF6242" evidence="4">
    <location>
        <begin position="48"/>
        <end position="129"/>
    </location>
</feature>
<feature type="chain" id="PRO_5022019368" description="Cadherin-like beta sandwich domain-containing protein" evidence="3">
    <location>
        <begin position="22"/>
        <end position="489"/>
    </location>
</feature>
<gene>
    <name evidence="6" type="ORF">SAMN06265379_10931</name>
</gene>
<keyword evidence="1" id="KW-0880">Kelch repeat</keyword>
<dbReference type="AlphaFoldDB" id="A0A521EI15"/>
<dbReference type="InterPro" id="IPR046209">
    <property type="entry name" value="DUF6242_N"/>
</dbReference>
<evidence type="ECO:0000256" key="3">
    <source>
        <dbReference type="SAM" id="SignalP"/>
    </source>
</evidence>
<dbReference type="InterPro" id="IPR015915">
    <property type="entry name" value="Kelch-typ_b-propeller"/>
</dbReference>
<dbReference type="PANTHER" id="PTHR24412">
    <property type="entry name" value="KELCH PROTEIN"/>
    <property type="match status" value="1"/>
</dbReference>
<dbReference type="EMBL" id="FXTB01000009">
    <property type="protein sequence ID" value="SMO83492.1"/>
    <property type="molecule type" value="Genomic_DNA"/>
</dbReference>
<name>A0A521EI15_SACCC</name>
<accession>A0A521EI15</accession>
<organism evidence="6 7">
    <name type="scientific">Saccharicrinis carchari</name>
    <dbReference type="NCBI Taxonomy" id="1168039"/>
    <lineage>
        <taxon>Bacteria</taxon>
        <taxon>Pseudomonadati</taxon>
        <taxon>Bacteroidota</taxon>
        <taxon>Bacteroidia</taxon>
        <taxon>Marinilabiliales</taxon>
        <taxon>Marinilabiliaceae</taxon>
        <taxon>Saccharicrinis</taxon>
    </lineage>
</organism>
<dbReference type="SUPFAM" id="SSF117281">
    <property type="entry name" value="Kelch motif"/>
    <property type="match status" value="1"/>
</dbReference>
<dbReference type="PANTHER" id="PTHR24412:SF489">
    <property type="entry name" value="RING FINGER DOMAIN AND KELCH REPEAT-CONTAINING PROTEIN DDB_G0271372"/>
    <property type="match status" value="1"/>
</dbReference>
<dbReference type="Pfam" id="PF25852">
    <property type="entry name" value="DUF6242_C"/>
    <property type="match status" value="1"/>
</dbReference>
<evidence type="ECO:0000313" key="7">
    <source>
        <dbReference type="Proteomes" id="UP000319040"/>
    </source>
</evidence>
<evidence type="ECO:0000259" key="4">
    <source>
        <dbReference type="Pfam" id="PF19755"/>
    </source>
</evidence>
<evidence type="ECO:0000313" key="6">
    <source>
        <dbReference type="EMBL" id="SMO83492.1"/>
    </source>
</evidence>
<dbReference type="RefSeq" id="WP_142534231.1">
    <property type="nucleotide sequence ID" value="NZ_FXTB01000009.1"/>
</dbReference>
<protein>
    <recommendedName>
        <fullName evidence="8">Cadherin-like beta sandwich domain-containing protein</fullName>
    </recommendedName>
</protein>
<keyword evidence="3" id="KW-0732">Signal</keyword>
<evidence type="ECO:0008006" key="8">
    <source>
        <dbReference type="Google" id="ProtNLM"/>
    </source>
</evidence>
<evidence type="ECO:0000256" key="2">
    <source>
        <dbReference type="ARBA" id="ARBA00022737"/>
    </source>
</evidence>
<evidence type="ECO:0000256" key="1">
    <source>
        <dbReference type="ARBA" id="ARBA00022441"/>
    </source>
</evidence>
<keyword evidence="7" id="KW-1185">Reference proteome</keyword>
<sequence>MKTNYLKFAIGLLLAVTVVFTSCKDDEVKSNLAGLTAFGFASHANISGLENVIFTVDQINNTITNENELPYMTDVSALTPEFEAIAKTTVMVDGTELVSGQSVIDFSSPKQIVVTAEDGITTVTYTVTVNVSQINPEGVSWVKEQSAVTANPYQTVVSVYFKDKYRTIYGSVSDGVASSVYYTSTDGVAWTQETIDEDNFPMGSRHDLIVHNDKLYVLAHFTITFPYGPTYALPGVSNDIWESTDGITFTKLANGYAVPWGGKLNTAMYSTAGKLWVVGGNTTGFGNPDGTKAIDADFYGPAGLSDQIHNTMDLSAWEEGETDLLPEGAPRRYSANVVHNDKMFMIGGQLKGGYLSSDVWSSADGKTWTLVSTGAITARMKAGVISYDNKLWLIGGQTGLGECSAEILISEDEGLTWMAPEEDALLPEEFTPRAGHAVYLDANDKVWIVGGYSAEKTSETDPETQEITYSEELTSLSDVWSGKLNKLTE</sequence>
<dbReference type="OrthoDB" id="1078890at2"/>
<dbReference type="Proteomes" id="UP000319040">
    <property type="component" value="Unassembled WGS sequence"/>
</dbReference>